<dbReference type="EMBL" id="LN835303">
    <property type="protein sequence ID" value="CRG99801.1"/>
    <property type="molecule type" value="Genomic_DNA"/>
</dbReference>
<evidence type="ECO:0000313" key="2">
    <source>
        <dbReference type="EMBL" id="CRG99801.1"/>
    </source>
</evidence>
<organism evidence="2 3">
    <name type="scientific">Plasmodium relictum</name>
    <dbReference type="NCBI Taxonomy" id="85471"/>
    <lineage>
        <taxon>Eukaryota</taxon>
        <taxon>Sar</taxon>
        <taxon>Alveolata</taxon>
        <taxon>Apicomplexa</taxon>
        <taxon>Aconoidasida</taxon>
        <taxon>Haemosporida</taxon>
        <taxon>Plasmodiidae</taxon>
        <taxon>Plasmodium</taxon>
        <taxon>Plasmodium (Haemamoeba)</taxon>
    </lineage>
</organism>
<evidence type="ECO:0000256" key="1">
    <source>
        <dbReference type="SAM" id="MobiDB-lite"/>
    </source>
</evidence>
<dbReference type="KEGG" id="prel:PRELSG_0822700"/>
<dbReference type="AlphaFoldDB" id="A0A1J1H536"/>
<feature type="compositionally biased region" description="Polar residues" evidence="1">
    <location>
        <begin position="179"/>
        <end position="188"/>
    </location>
</feature>
<feature type="region of interest" description="Disordered" evidence="1">
    <location>
        <begin position="73"/>
        <end position="164"/>
    </location>
</feature>
<keyword evidence="3" id="KW-1185">Reference proteome</keyword>
<evidence type="ECO:0000313" key="3">
    <source>
        <dbReference type="Proteomes" id="UP000220158"/>
    </source>
</evidence>
<dbReference type="OrthoDB" id="372072at2759"/>
<reference evidence="2 3" key="1">
    <citation type="submission" date="2015-04" db="EMBL/GenBank/DDBJ databases">
        <authorList>
            <consortium name="Pathogen Informatics"/>
        </authorList>
    </citation>
    <scope>NUCLEOTIDE SEQUENCE [LARGE SCALE GENOMIC DNA]</scope>
    <source>
        <strain evidence="2 3">SGS1</strain>
    </source>
</reference>
<dbReference type="VEuPathDB" id="PlasmoDB:PRELSG_0822700"/>
<dbReference type="RefSeq" id="XP_028532806.1">
    <property type="nucleotide sequence ID" value="XM_028676303.1"/>
</dbReference>
<dbReference type="Proteomes" id="UP000220158">
    <property type="component" value="Chromosome 8"/>
</dbReference>
<dbReference type="OMA" id="SQNINYF"/>
<dbReference type="GeneID" id="39735903"/>
<protein>
    <submittedName>
        <fullName evidence="2">Uncharacterized protein</fullName>
    </submittedName>
</protein>
<feature type="compositionally biased region" description="Basic and acidic residues" evidence="1">
    <location>
        <begin position="153"/>
        <end position="164"/>
    </location>
</feature>
<feature type="compositionally biased region" description="Basic and acidic residues" evidence="1">
    <location>
        <begin position="125"/>
        <end position="144"/>
    </location>
</feature>
<gene>
    <name evidence="2" type="ORF">PRELSG_0822700</name>
</gene>
<proteinExistence type="predicted"/>
<name>A0A1J1H536_PLARL</name>
<sequence length="361" mass="42509">MNDKLSSVREKVEIKENLLNKMLFNEKINESKIKGAEGNDKIENNSIINENKVDDFLSSTRIRESYENMCVHNEEKKNNNYVSTNNNHKSSSDSNLNEDKNNLSKDENNINEKENNFNENENSLSEDKNNLSKKENNINKKENNLNKNENSLSEDKNNLSKKENNIDEKENNLNENENGLSGSDNYLSADENNVTKEKLDNIKSNYKEEINSNEVNFEYSNFFDNNFFDFQKAKDSLKKNNSLIDIYNEMKNYEEDFLEYLERTYENVEEDGFIKNEEKNSVDHIDFNNIESISSFFNDSSISNINITQVKHCLIEDINFFVEQKKLNKKIKINKNYFSFRNYLNTLPPNPSKKIFKEYEK</sequence>
<feature type="region of interest" description="Disordered" evidence="1">
    <location>
        <begin position="169"/>
        <end position="188"/>
    </location>
</feature>
<accession>A0A1J1H536</accession>
<feature type="compositionally biased region" description="Basic and acidic residues" evidence="1">
    <location>
        <begin position="97"/>
        <end position="116"/>
    </location>
</feature>